<organism evidence="1 2">
    <name type="scientific">Ralstonia phage Anchaing</name>
    <dbReference type="NCBI Taxonomy" id="2759719"/>
    <lineage>
        <taxon>Viruses</taxon>
        <taxon>Duplodnaviria</taxon>
        <taxon>Heunggongvirae</taxon>
        <taxon>Uroviricota</taxon>
        <taxon>Caudoviricetes</taxon>
        <taxon>Autographivirales</taxon>
        <taxon>Autonotataviridae</taxon>
        <taxon>Anchaingvirus</taxon>
        <taxon>Anchaingvirus anchaing</taxon>
    </lineage>
</organism>
<keyword evidence="2" id="KW-1185">Reference proteome</keyword>
<evidence type="ECO:0000313" key="2">
    <source>
        <dbReference type="Proteomes" id="UP000515762"/>
    </source>
</evidence>
<accession>A0A7G5B8E8</accession>
<gene>
    <name evidence="1" type="ORF">A1_00051</name>
</gene>
<proteinExistence type="predicted"/>
<protein>
    <submittedName>
        <fullName evidence="1">Uncharacterized protein</fullName>
    </submittedName>
</protein>
<reference evidence="1 2" key="1">
    <citation type="submission" date="2020-07" db="EMBL/GenBank/DDBJ databases">
        <title>Ralstonia phages.</title>
        <authorList>
            <person name="Trotereau A."/>
            <person name="Boyer C."/>
            <person name="Torres-Barcelo C."/>
        </authorList>
    </citation>
    <scope>NUCLEOTIDE SEQUENCE [LARGE SCALE GENOMIC DNA]</scope>
</reference>
<sequence length="116" mass="12453">MALRHRRNRNCVAFAANGEAIDAYTEGTTFGKSSLGWRRGEPMIAVRSTASVGGSRGGKRYTRKKNALARRAGFASHAAMLQHILRHSIMGHPHTGRMPGKSSLLASIGNILRGAA</sequence>
<evidence type="ECO:0000313" key="1">
    <source>
        <dbReference type="EMBL" id="QMV32571.1"/>
    </source>
</evidence>
<dbReference type="EMBL" id="MT740728">
    <property type="protein sequence ID" value="QMV32571.1"/>
    <property type="molecule type" value="Genomic_DNA"/>
</dbReference>
<dbReference type="Proteomes" id="UP000515762">
    <property type="component" value="Segment"/>
</dbReference>
<name>A0A7G5B8E8_9CAUD</name>